<dbReference type="STRING" id="1387353.BSF38_00505"/>
<keyword evidence="4 10" id="KW-0378">Hydrolase</keyword>
<name>A0A1U7CJH8_9BACT</name>
<dbReference type="PANTHER" id="PTHR14218:SF15">
    <property type="entry name" value="TRIPEPTIDYL-PEPTIDASE 1"/>
    <property type="match status" value="1"/>
</dbReference>
<dbReference type="PROSITE" id="PS51892">
    <property type="entry name" value="SUBTILASE"/>
    <property type="match status" value="1"/>
</dbReference>
<protein>
    <submittedName>
        <fullName evidence="10">Pseudomonalisin</fullName>
        <ecNumber evidence="10">3.4.21.100</ecNumber>
    </submittedName>
</protein>
<dbReference type="InterPro" id="IPR050819">
    <property type="entry name" value="Tripeptidyl-peptidase_I"/>
</dbReference>
<keyword evidence="2" id="KW-0645">Protease</keyword>
<gene>
    <name evidence="10" type="primary">pcp_1</name>
    <name evidence="10" type="ORF">BSF38_00505</name>
</gene>
<dbReference type="SUPFAM" id="SSF52743">
    <property type="entry name" value="Subtilisin-like"/>
    <property type="match status" value="1"/>
</dbReference>
<comment type="cofactor">
    <cofactor evidence="1">
        <name>Ca(2+)</name>
        <dbReference type="ChEBI" id="CHEBI:29108"/>
    </cofactor>
</comment>
<evidence type="ECO:0000313" key="11">
    <source>
        <dbReference type="Proteomes" id="UP000186309"/>
    </source>
</evidence>
<dbReference type="CDD" id="cd04056">
    <property type="entry name" value="Peptidases_S53"/>
    <property type="match status" value="1"/>
</dbReference>
<proteinExistence type="inferred from homology"/>
<dbReference type="InterPro" id="IPR036852">
    <property type="entry name" value="Peptidase_S8/S53_dom_sf"/>
</dbReference>
<feature type="domain" description="Peptidase S53" evidence="9">
    <location>
        <begin position="187"/>
        <end position="535"/>
    </location>
</feature>
<dbReference type="SMART" id="SM00944">
    <property type="entry name" value="Pro-kuma_activ"/>
    <property type="match status" value="1"/>
</dbReference>
<accession>A0A1U7CJH8</accession>
<dbReference type="GO" id="GO:0008240">
    <property type="term" value="F:tripeptidyl-peptidase activity"/>
    <property type="evidence" value="ECO:0007669"/>
    <property type="project" value="TreeGrafter"/>
</dbReference>
<evidence type="ECO:0000256" key="8">
    <source>
        <dbReference type="PROSITE-ProRule" id="PRU01240"/>
    </source>
</evidence>
<evidence type="ECO:0000256" key="1">
    <source>
        <dbReference type="ARBA" id="ARBA00001913"/>
    </source>
</evidence>
<dbReference type="GO" id="GO:0004252">
    <property type="term" value="F:serine-type endopeptidase activity"/>
    <property type="evidence" value="ECO:0007669"/>
    <property type="project" value="InterPro"/>
</dbReference>
<dbReference type="Proteomes" id="UP000186309">
    <property type="component" value="Chromosome"/>
</dbReference>
<keyword evidence="3" id="KW-0479">Metal-binding</keyword>
<dbReference type="InterPro" id="IPR015366">
    <property type="entry name" value="S53_propep"/>
</dbReference>
<dbReference type="EC" id="3.4.21.100" evidence="10"/>
<dbReference type="OrthoDB" id="224196at2"/>
<keyword evidence="6" id="KW-0106">Calcium</keyword>
<dbReference type="KEGG" id="pbor:BSF38_00505"/>
<dbReference type="SUPFAM" id="SSF54897">
    <property type="entry name" value="Protease propeptides/inhibitors"/>
    <property type="match status" value="1"/>
</dbReference>
<evidence type="ECO:0000256" key="5">
    <source>
        <dbReference type="ARBA" id="ARBA00022825"/>
    </source>
</evidence>
<evidence type="ECO:0000256" key="7">
    <source>
        <dbReference type="ARBA" id="ARBA00023145"/>
    </source>
</evidence>
<comment type="similarity">
    <text evidence="8">Belongs to the peptidase S8 family.</text>
</comment>
<evidence type="ECO:0000256" key="2">
    <source>
        <dbReference type="ARBA" id="ARBA00022670"/>
    </source>
</evidence>
<keyword evidence="11" id="KW-1185">Reference proteome</keyword>
<dbReference type="Pfam" id="PF09286">
    <property type="entry name" value="Pro-kuma_activ"/>
    <property type="match status" value="1"/>
</dbReference>
<evidence type="ECO:0000256" key="4">
    <source>
        <dbReference type="ARBA" id="ARBA00022801"/>
    </source>
</evidence>
<keyword evidence="7" id="KW-0865">Zymogen</keyword>
<dbReference type="AlphaFoldDB" id="A0A1U7CJH8"/>
<reference evidence="11" key="1">
    <citation type="submission" date="2016-12" db="EMBL/GenBank/DDBJ databases">
        <title>Comparative genomics of four Isosphaeraceae planctomycetes: a common pool of plasmids and glycoside hydrolase genes.</title>
        <authorList>
            <person name="Ivanova A."/>
        </authorList>
    </citation>
    <scope>NUCLEOTIDE SEQUENCE [LARGE SCALE GENOMIC DNA]</scope>
    <source>
        <strain evidence="11">PX4</strain>
    </source>
</reference>
<sequence length="558" mass="56959">MASSKPKLVPVVGSELPAQFTAKAVGRANAIELITVTVKVRAKNDKGSADGLHALAMQAVKNRSHVSREEFGAAHGADPADLKKVEDYARACNLNVVESCTAKRRVVLAGKVSDFESAFGVTLERFEHPGGTFRSYTSSVHVPPDLEPIVEAVLGLSNRPAAKPHFQARRRANPLAGMFASADAPQPLTPLQVAQLYDFPTGLDGSGQSIAIIELGGGFTMADLNAYFTGLGLPTPSVSAVSVLGASNTPVNDPNSADGEVMLDIEVAGAVAPQSKIVVYFAPNTTQGFVTAITNAAHDTVNAPSVISISWGGPESTWRASERTAMTNAIRDAGLMGVTVTVASGDNGSADGLTDRRSHVDFPASSPFALACGGTRLEGTLASISEEVVWNDGPNSATGGGVSDSFPQPAYQKNAHVPKSVNPGHFAGRGVPDVAGNADPESGYEVRVDGLNTVIGGTSAVAPLWAGLIALLNQSLGKPVGFLNPLLYSQIATGGGLHDVTVGNNGSFKAGKGWDPCTGLGSPDGAKILSLLGGTNGAATVSHDGASKKAAAAGAAVG</sequence>
<dbReference type="Gene3D" id="3.40.50.200">
    <property type="entry name" value="Peptidase S8/S53 domain"/>
    <property type="match status" value="1"/>
</dbReference>
<dbReference type="PANTHER" id="PTHR14218">
    <property type="entry name" value="PROTEASE S8 TRIPEPTIDYL PEPTIDASE I CLN2"/>
    <property type="match status" value="1"/>
</dbReference>
<dbReference type="PROSITE" id="PS51695">
    <property type="entry name" value="SEDOLISIN"/>
    <property type="match status" value="1"/>
</dbReference>
<comment type="caution">
    <text evidence="8">Lacks conserved residue(s) required for the propagation of feature annotation.</text>
</comment>
<evidence type="ECO:0000313" key="10">
    <source>
        <dbReference type="EMBL" id="APW59091.1"/>
    </source>
</evidence>
<keyword evidence="5" id="KW-0720">Serine protease</keyword>
<evidence type="ECO:0000256" key="3">
    <source>
        <dbReference type="ARBA" id="ARBA00022723"/>
    </source>
</evidence>
<dbReference type="CDD" id="cd11377">
    <property type="entry name" value="Pro-peptidase_S53"/>
    <property type="match status" value="1"/>
</dbReference>
<dbReference type="GO" id="GO:0006508">
    <property type="term" value="P:proteolysis"/>
    <property type="evidence" value="ECO:0007669"/>
    <property type="project" value="UniProtKB-KW"/>
</dbReference>
<organism evidence="10 11">
    <name type="scientific">Paludisphaera borealis</name>
    <dbReference type="NCBI Taxonomy" id="1387353"/>
    <lineage>
        <taxon>Bacteria</taxon>
        <taxon>Pseudomonadati</taxon>
        <taxon>Planctomycetota</taxon>
        <taxon>Planctomycetia</taxon>
        <taxon>Isosphaerales</taxon>
        <taxon>Isosphaeraceae</taxon>
        <taxon>Paludisphaera</taxon>
    </lineage>
</organism>
<dbReference type="GO" id="GO:0046872">
    <property type="term" value="F:metal ion binding"/>
    <property type="evidence" value="ECO:0007669"/>
    <property type="project" value="UniProtKB-KW"/>
</dbReference>
<dbReference type="RefSeq" id="WP_076343314.1">
    <property type="nucleotide sequence ID" value="NZ_CP019082.1"/>
</dbReference>
<dbReference type="InterPro" id="IPR030400">
    <property type="entry name" value="Sedolisin_dom"/>
</dbReference>
<evidence type="ECO:0000259" key="9">
    <source>
        <dbReference type="PROSITE" id="PS51695"/>
    </source>
</evidence>
<evidence type="ECO:0000256" key="6">
    <source>
        <dbReference type="ARBA" id="ARBA00022837"/>
    </source>
</evidence>
<dbReference type="EMBL" id="CP019082">
    <property type="protein sequence ID" value="APW59091.1"/>
    <property type="molecule type" value="Genomic_DNA"/>
</dbReference>